<evidence type="ECO:0000256" key="4">
    <source>
        <dbReference type="ARBA" id="ARBA00047684"/>
    </source>
</evidence>
<evidence type="ECO:0000256" key="2">
    <source>
        <dbReference type="ARBA" id="ARBA00022631"/>
    </source>
</evidence>
<comment type="catalytic activity">
    <reaction evidence="4">
        <text>(S)-ureidoglycolate = urea + glyoxylate</text>
        <dbReference type="Rhea" id="RHEA:11304"/>
        <dbReference type="ChEBI" id="CHEBI:16199"/>
        <dbReference type="ChEBI" id="CHEBI:36655"/>
        <dbReference type="ChEBI" id="CHEBI:57296"/>
        <dbReference type="EC" id="4.3.2.3"/>
    </reaction>
</comment>
<dbReference type="PIRSF" id="PIRSF017306">
    <property type="entry name" value="Ureidogly_hydro"/>
    <property type="match status" value="1"/>
</dbReference>
<dbReference type="GO" id="GO:0000256">
    <property type="term" value="P:allantoin catabolic process"/>
    <property type="evidence" value="ECO:0007669"/>
    <property type="project" value="InterPro"/>
</dbReference>
<proteinExistence type="predicted"/>
<dbReference type="CDD" id="cd20298">
    <property type="entry name" value="cupin_UAH"/>
    <property type="match status" value="1"/>
</dbReference>
<keyword evidence="5" id="KW-0378">Hydrolase</keyword>
<evidence type="ECO:0000256" key="1">
    <source>
        <dbReference type="ARBA" id="ARBA00011738"/>
    </source>
</evidence>
<dbReference type="Gene3D" id="2.60.120.480">
    <property type="entry name" value="Ureidoglycolate hydrolase"/>
    <property type="match status" value="1"/>
</dbReference>
<dbReference type="Proteomes" id="UP000464495">
    <property type="component" value="Chromosome"/>
</dbReference>
<dbReference type="PANTHER" id="PTHR21221:SF1">
    <property type="entry name" value="UREIDOGLYCOLATE LYASE"/>
    <property type="match status" value="1"/>
</dbReference>
<name>A0A6P1T7T8_9RHOB</name>
<dbReference type="GO" id="GO:0004848">
    <property type="term" value="F:ureidoglycolate hydrolase activity"/>
    <property type="evidence" value="ECO:0007669"/>
    <property type="project" value="InterPro"/>
</dbReference>
<dbReference type="GO" id="GO:0050385">
    <property type="term" value="F:ureidoglycolate lyase activity"/>
    <property type="evidence" value="ECO:0007669"/>
    <property type="project" value="UniProtKB-EC"/>
</dbReference>
<keyword evidence="6" id="KW-1185">Reference proteome</keyword>
<dbReference type="InterPro" id="IPR047233">
    <property type="entry name" value="UAH_cupin"/>
</dbReference>
<dbReference type="SUPFAM" id="SSF51182">
    <property type="entry name" value="RmlC-like cupins"/>
    <property type="match status" value="1"/>
</dbReference>
<evidence type="ECO:0000256" key="3">
    <source>
        <dbReference type="ARBA" id="ARBA00023239"/>
    </source>
</evidence>
<evidence type="ECO:0000313" key="5">
    <source>
        <dbReference type="EMBL" id="QHQ36652.1"/>
    </source>
</evidence>
<dbReference type="GO" id="GO:0006144">
    <property type="term" value="P:purine nucleobase metabolic process"/>
    <property type="evidence" value="ECO:0007669"/>
    <property type="project" value="UniProtKB-KW"/>
</dbReference>
<reference evidence="5 6" key="1">
    <citation type="submission" date="2019-12" db="EMBL/GenBank/DDBJ databases">
        <title>Complete genome sequence of Algicella marina strain 9Alg 56(T) isolated from the red alga Tichocarpus crinitus.</title>
        <authorList>
            <person name="Kim S.-G."/>
            <person name="Nedashkovskaya O.I."/>
        </authorList>
    </citation>
    <scope>NUCLEOTIDE SEQUENCE [LARGE SCALE GENOMIC DNA]</scope>
    <source>
        <strain evidence="5 6">9Alg 56</strain>
    </source>
</reference>
<gene>
    <name evidence="5" type="ORF">GO499_16460</name>
</gene>
<comment type="subunit">
    <text evidence="1">Homodimer.</text>
</comment>
<organism evidence="5 6">
    <name type="scientific">Algicella marina</name>
    <dbReference type="NCBI Taxonomy" id="2683284"/>
    <lineage>
        <taxon>Bacteria</taxon>
        <taxon>Pseudomonadati</taxon>
        <taxon>Pseudomonadota</taxon>
        <taxon>Alphaproteobacteria</taxon>
        <taxon>Rhodobacterales</taxon>
        <taxon>Paracoccaceae</taxon>
        <taxon>Algicella</taxon>
    </lineage>
</organism>
<dbReference type="InterPro" id="IPR007247">
    <property type="entry name" value="Ureidogly_lyase"/>
</dbReference>
<dbReference type="RefSeq" id="WP_161863199.1">
    <property type="nucleotide sequence ID" value="NZ_CP046620.1"/>
</dbReference>
<dbReference type="Pfam" id="PF04115">
    <property type="entry name" value="Ureidogly_lyase"/>
    <property type="match status" value="1"/>
</dbReference>
<keyword evidence="2" id="KW-0659">Purine metabolism</keyword>
<accession>A0A6P1T7T8</accession>
<dbReference type="PANTHER" id="PTHR21221">
    <property type="entry name" value="UREIDOGLYCOLATE HYDROLASE"/>
    <property type="match status" value="1"/>
</dbReference>
<evidence type="ECO:0000313" key="6">
    <source>
        <dbReference type="Proteomes" id="UP000464495"/>
    </source>
</evidence>
<dbReference type="AlphaFoldDB" id="A0A6P1T7T8"/>
<protein>
    <submittedName>
        <fullName evidence="5">Ureidoglycolate hydrolase</fullName>
    </submittedName>
</protein>
<dbReference type="EMBL" id="CP046620">
    <property type="protein sequence ID" value="QHQ36652.1"/>
    <property type="molecule type" value="Genomic_DNA"/>
</dbReference>
<dbReference type="InterPro" id="IPR011051">
    <property type="entry name" value="RmlC_Cupin_sf"/>
</dbReference>
<sequence length="168" mass="17927">MTVLTAQPLTAGAFAPFGDVIEAAGEADRLINDGKCGRYHALAHADCADGAVGLNIFRGTAYATPLRPKLVERHPLGSQAFMPLSPEPFVVLVAEDDGGLPGTLHAFLTASGQGVNYHRNVWHGVLCPLVPQDFLVVDYVGDAPNLEEYEFTDPPEIRLPRRPAGDGP</sequence>
<dbReference type="InterPro" id="IPR024060">
    <property type="entry name" value="Ureidoglycolate_lyase_dom_sf"/>
</dbReference>
<keyword evidence="3" id="KW-0456">Lyase</keyword>
<dbReference type="KEGG" id="amaq:GO499_16460"/>